<keyword evidence="7" id="KW-0969">Cilium</keyword>
<dbReference type="PANTHER" id="PTHR34653:SF1">
    <property type="entry name" value="FLAGELLAR HOOK-BASAL BODY COMPLEX PROTEIN FLIE"/>
    <property type="match status" value="1"/>
</dbReference>
<reference evidence="6 9" key="2">
    <citation type="submission" date="2016-11" db="EMBL/GenBank/DDBJ databases">
        <title>Genomic analysis of Caldithrix abyssi and proposal of a novel bacterial phylum Caldithrichaeota.</title>
        <authorList>
            <person name="Kublanov I."/>
            <person name="Sigalova O."/>
            <person name="Gavrilov S."/>
            <person name="Lebedinsky A."/>
            <person name="Ivanova N."/>
            <person name="Daum C."/>
            <person name="Reddy T."/>
            <person name="Klenk H.P."/>
            <person name="Goker M."/>
            <person name="Reva O."/>
            <person name="Miroshnichenko M."/>
            <person name="Kyprides N."/>
            <person name="Woyke T."/>
            <person name="Gelfand M."/>
        </authorList>
    </citation>
    <scope>NUCLEOTIDE SEQUENCE [LARGE SCALE GENOMIC DNA]</scope>
    <source>
        <strain evidence="6 9">LF13</strain>
    </source>
</reference>
<name>H1XPC7_CALAY</name>
<dbReference type="EMBL" id="CM001402">
    <property type="protein sequence ID" value="EHO42242.1"/>
    <property type="molecule type" value="Genomic_DNA"/>
</dbReference>
<dbReference type="Proteomes" id="UP000183868">
    <property type="component" value="Chromosome"/>
</dbReference>
<dbReference type="PaxDb" id="880073-Calab_2632"/>
<evidence type="ECO:0000313" key="8">
    <source>
        <dbReference type="Proteomes" id="UP000004671"/>
    </source>
</evidence>
<evidence type="ECO:0000313" key="7">
    <source>
        <dbReference type="EMBL" id="EHO42242.1"/>
    </source>
</evidence>
<dbReference type="KEGG" id="caby:Cabys_1468"/>
<dbReference type="EMBL" id="CP018099">
    <property type="protein sequence ID" value="APF18217.1"/>
    <property type="molecule type" value="Genomic_DNA"/>
</dbReference>
<accession>H1XPC7</accession>
<dbReference type="STRING" id="880073.Cabys_1468"/>
<gene>
    <name evidence="4 6" type="primary">fliE</name>
    <name evidence="6" type="ORF">Cabys_1468</name>
    <name evidence="7" type="ORF">Calab_2632</name>
</gene>
<keyword evidence="7" id="KW-0282">Flagellum</keyword>
<dbReference type="Proteomes" id="UP000004671">
    <property type="component" value="Chromosome"/>
</dbReference>
<evidence type="ECO:0000256" key="1">
    <source>
        <dbReference type="ARBA" id="ARBA00004117"/>
    </source>
</evidence>
<evidence type="ECO:0000256" key="2">
    <source>
        <dbReference type="ARBA" id="ARBA00009272"/>
    </source>
</evidence>
<dbReference type="eggNOG" id="COG1677">
    <property type="taxonomic scope" value="Bacteria"/>
</dbReference>
<dbReference type="OrthoDB" id="9812413at2"/>
<keyword evidence="3 4" id="KW-0975">Bacterial flagellum</keyword>
<dbReference type="InterPro" id="IPR001624">
    <property type="entry name" value="FliE"/>
</dbReference>
<keyword evidence="8" id="KW-1185">Reference proteome</keyword>
<dbReference type="HAMAP" id="MF_00724">
    <property type="entry name" value="FliE"/>
    <property type="match status" value="1"/>
</dbReference>
<dbReference type="AlphaFoldDB" id="H1XPC7"/>
<evidence type="ECO:0000313" key="6">
    <source>
        <dbReference type="EMBL" id="APF18217.1"/>
    </source>
</evidence>
<dbReference type="FunCoup" id="H1XPC7">
    <property type="interactions" value="41"/>
</dbReference>
<evidence type="ECO:0000256" key="5">
    <source>
        <dbReference type="NCBIfam" id="TIGR00205"/>
    </source>
</evidence>
<keyword evidence="7" id="KW-0966">Cell projection</keyword>
<reference evidence="7 8" key="1">
    <citation type="submission" date="2011-09" db="EMBL/GenBank/DDBJ databases">
        <title>The permanent draft genome of Caldithrix abyssi DSM 13497.</title>
        <authorList>
            <consortium name="US DOE Joint Genome Institute (JGI-PGF)"/>
            <person name="Lucas S."/>
            <person name="Han J."/>
            <person name="Lapidus A."/>
            <person name="Bruce D."/>
            <person name="Goodwin L."/>
            <person name="Pitluck S."/>
            <person name="Peters L."/>
            <person name="Kyrpides N."/>
            <person name="Mavromatis K."/>
            <person name="Ivanova N."/>
            <person name="Mikhailova N."/>
            <person name="Chertkov O."/>
            <person name="Detter J.C."/>
            <person name="Tapia R."/>
            <person name="Han C."/>
            <person name="Land M."/>
            <person name="Hauser L."/>
            <person name="Markowitz V."/>
            <person name="Cheng J.-F."/>
            <person name="Hugenholtz P."/>
            <person name="Woyke T."/>
            <person name="Wu D."/>
            <person name="Spring S."/>
            <person name="Brambilla E."/>
            <person name="Klenk H.-P."/>
            <person name="Eisen J.A."/>
        </authorList>
    </citation>
    <scope>NUCLEOTIDE SEQUENCE [LARGE SCALE GENOMIC DNA]</scope>
    <source>
        <strain evidence="7 8">DSM 13497</strain>
    </source>
</reference>
<protein>
    <recommendedName>
        <fullName evidence="4 5">Flagellar hook-basal body complex protein FliE</fullName>
    </recommendedName>
</protein>
<dbReference type="GO" id="GO:0071973">
    <property type="term" value="P:bacterial-type flagellum-dependent cell motility"/>
    <property type="evidence" value="ECO:0007669"/>
    <property type="project" value="InterPro"/>
</dbReference>
<dbReference type="GO" id="GO:0003774">
    <property type="term" value="F:cytoskeletal motor activity"/>
    <property type="evidence" value="ECO:0007669"/>
    <property type="project" value="InterPro"/>
</dbReference>
<sequence>MMAGIDKLQSVNIRELQGRSTASVEKQTAKQTGEVKSFGETISEFVQAVNDAQKDAAQEVSDVIQGRSQNLHQAMTTIEEARLSFQLMLEVRNKLLEGYQELSRMQV</sequence>
<comment type="similarity">
    <text evidence="2 4">Belongs to the FliE family.</text>
</comment>
<dbReference type="PANTHER" id="PTHR34653">
    <property type="match status" value="1"/>
</dbReference>
<evidence type="ECO:0000313" key="9">
    <source>
        <dbReference type="Proteomes" id="UP000183868"/>
    </source>
</evidence>
<comment type="subcellular location">
    <subcellularLocation>
        <location evidence="1 4">Bacterial flagellum basal body</location>
    </subcellularLocation>
</comment>
<evidence type="ECO:0000256" key="4">
    <source>
        <dbReference type="HAMAP-Rule" id="MF_00724"/>
    </source>
</evidence>
<dbReference type="NCBIfam" id="TIGR00205">
    <property type="entry name" value="fliE"/>
    <property type="match status" value="1"/>
</dbReference>
<evidence type="ECO:0000256" key="3">
    <source>
        <dbReference type="ARBA" id="ARBA00023143"/>
    </source>
</evidence>
<organism evidence="7 8">
    <name type="scientific">Caldithrix abyssi DSM 13497</name>
    <dbReference type="NCBI Taxonomy" id="880073"/>
    <lineage>
        <taxon>Bacteria</taxon>
        <taxon>Pseudomonadati</taxon>
        <taxon>Calditrichota</taxon>
        <taxon>Calditrichia</taxon>
        <taxon>Calditrichales</taxon>
        <taxon>Calditrichaceae</taxon>
        <taxon>Caldithrix</taxon>
    </lineage>
</organism>
<dbReference type="InParanoid" id="H1XPC7"/>
<dbReference type="GO" id="GO:0009425">
    <property type="term" value="C:bacterial-type flagellum basal body"/>
    <property type="evidence" value="ECO:0007669"/>
    <property type="project" value="UniProtKB-SubCell"/>
</dbReference>
<dbReference type="PRINTS" id="PR01006">
    <property type="entry name" value="FLGHOOKFLIE"/>
</dbReference>
<proteinExistence type="inferred from homology"/>
<dbReference type="GO" id="GO:0005198">
    <property type="term" value="F:structural molecule activity"/>
    <property type="evidence" value="ECO:0007669"/>
    <property type="project" value="UniProtKB-UniRule"/>
</dbReference>
<dbReference type="Pfam" id="PF02049">
    <property type="entry name" value="FliE"/>
    <property type="match status" value="1"/>
</dbReference>
<dbReference type="RefSeq" id="WP_006929526.1">
    <property type="nucleotide sequence ID" value="NZ_CM001402.1"/>
</dbReference>
<dbReference type="HOGENOM" id="CLU_147249_3_1_0"/>